<dbReference type="Proteomes" id="UP000799441">
    <property type="component" value="Unassembled WGS sequence"/>
</dbReference>
<dbReference type="GO" id="GO:0005737">
    <property type="term" value="C:cytoplasm"/>
    <property type="evidence" value="ECO:0007669"/>
    <property type="project" value="TreeGrafter"/>
</dbReference>
<dbReference type="InterPro" id="IPR013078">
    <property type="entry name" value="His_Pase_superF_clade-1"/>
</dbReference>
<dbReference type="PANTHER" id="PTHR48100">
    <property type="entry name" value="BROAD-SPECIFICITY PHOSPHATASE YOR283W-RELATED"/>
    <property type="match status" value="1"/>
</dbReference>
<dbReference type="SUPFAM" id="SSF53254">
    <property type="entry name" value="Phosphoglycerate mutase-like"/>
    <property type="match status" value="1"/>
</dbReference>
<proteinExistence type="predicted"/>
<feature type="region of interest" description="Disordered" evidence="1">
    <location>
        <begin position="204"/>
        <end position="226"/>
    </location>
</feature>
<organism evidence="2 3">
    <name type="scientific">Polychaeton citri CBS 116435</name>
    <dbReference type="NCBI Taxonomy" id="1314669"/>
    <lineage>
        <taxon>Eukaryota</taxon>
        <taxon>Fungi</taxon>
        <taxon>Dikarya</taxon>
        <taxon>Ascomycota</taxon>
        <taxon>Pezizomycotina</taxon>
        <taxon>Dothideomycetes</taxon>
        <taxon>Dothideomycetidae</taxon>
        <taxon>Capnodiales</taxon>
        <taxon>Capnodiaceae</taxon>
        <taxon>Polychaeton</taxon>
    </lineage>
</organism>
<evidence type="ECO:0000256" key="1">
    <source>
        <dbReference type="SAM" id="MobiDB-lite"/>
    </source>
</evidence>
<dbReference type="Pfam" id="PF00300">
    <property type="entry name" value="His_Phos_1"/>
    <property type="match status" value="1"/>
</dbReference>
<evidence type="ECO:0000313" key="2">
    <source>
        <dbReference type="EMBL" id="KAF2719226.1"/>
    </source>
</evidence>
<dbReference type="CDD" id="cd07067">
    <property type="entry name" value="HP_PGM_like"/>
    <property type="match status" value="1"/>
</dbReference>
<dbReference type="InterPro" id="IPR029033">
    <property type="entry name" value="His_PPase_superfam"/>
</dbReference>
<evidence type="ECO:0000313" key="3">
    <source>
        <dbReference type="Proteomes" id="UP000799441"/>
    </source>
</evidence>
<dbReference type="OrthoDB" id="496981at2759"/>
<accession>A0A9P4Q6B1</accession>
<comment type="caution">
    <text evidence="2">The sequence shown here is derived from an EMBL/GenBank/DDBJ whole genome shotgun (WGS) entry which is preliminary data.</text>
</comment>
<dbReference type="SMART" id="SM00855">
    <property type="entry name" value="PGAM"/>
    <property type="match status" value="1"/>
</dbReference>
<gene>
    <name evidence="2" type="ORF">K431DRAFT_229182</name>
</gene>
<dbReference type="AlphaFoldDB" id="A0A9P4Q6B1"/>
<dbReference type="EMBL" id="MU003814">
    <property type="protein sequence ID" value="KAF2719226.1"/>
    <property type="molecule type" value="Genomic_DNA"/>
</dbReference>
<name>A0A9P4Q6B1_9PEZI</name>
<dbReference type="Gene3D" id="3.40.50.1240">
    <property type="entry name" value="Phosphoglycerate mutase-like"/>
    <property type="match status" value="1"/>
</dbReference>
<keyword evidence="3" id="KW-1185">Reference proteome</keyword>
<reference evidence="2" key="1">
    <citation type="journal article" date="2020" name="Stud. Mycol.">
        <title>101 Dothideomycetes genomes: a test case for predicting lifestyles and emergence of pathogens.</title>
        <authorList>
            <person name="Haridas S."/>
            <person name="Albert R."/>
            <person name="Binder M."/>
            <person name="Bloem J."/>
            <person name="Labutti K."/>
            <person name="Salamov A."/>
            <person name="Andreopoulos B."/>
            <person name="Baker S."/>
            <person name="Barry K."/>
            <person name="Bills G."/>
            <person name="Bluhm B."/>
            <person name="Cannon C."/>
            <person name="Castanera R."/>
            <person name="Culley D."/>
            <person name="Daum C."/>
            <person name="Ezra D."/>
            <person name="Gonzalez J."/>
            <person name="Henrissat B."/>
            <person name="Kuo A."/>
            <person name="Liang C."/>
            <person name="Lipzen A."/>
            <person name="Lutzoni F."/>
            <person name="Magnuson J."/>
            <person name="Mondo S."/>
            <person name="Nolan M."/>
            <person name="Ohm R."/>
            <person name="Pangilinan J."/>
            <person name="Park H.-J."/>
            <person name="Ramirez L."/>
            <person name="Alfaro M."/>
            <person name="Sun H."/>
            <person name="Tritt A."/>
            <person name="Yoshinaga Y."/>
            <person name="Zwiers L.-H."/>
            <person name="Turgeon B."/>
            <person name="Goodwin S."/>
            <person name="Spatafora J."/>
            <person name="Crous P."/>
            <person name="Grigoriev I."/>
        </authorList>
    </citation>
    <scope>NUCLEOTIDE SEQUENCE</scope>
    <source>
        <strain evidence="2">CBS 116435</strain>
    </source>
</reference>
<sequence>MGPTIHCVRHAEGFHNLCVENHQLKDPKLTPAGEEQCHQLQETFPSPKDIDIIVASPLKRTLYTALIGFEPVLRKKGIKIIALPDLQETSDLPCDCGSTVEELKREFANKPIDFSLLEPDWNSKQGRWSTDKAAITGRARQARCWLRDRSEKNIVVVTHGGFLHFLTEDWTGSDLYPGTGWRNTEFRSYGISSGEPTQAHLVETTESRQRRQGKEKSLDANEKAQLERTVSQEEREIIRVQRAAVISERIRDNRRDDIGAFC</sequence>
<dbReference type="InterPro" id="IPR050275">
    <property type="entry name" value="PGM_Phosphatase"/>
</dbReference>
<dbReference type="PANTHER" id="PTHR48100:SF54">
    <property type="entry name" value="PHOSPHATASE SPAC5H10.03-RELATED"/>
    <property type="match status" value="1"/>
</dbReference>
<dbReference type="GO" id="GO:0016791">
    <property type="term" value="F:phosphatase activity"/>
    <property type="evidence" value="ECO:0007669"/>
    <property type="project" value="TreeGrafter"/>
</dbReference>
<protein>
    <submittedName>
        <fullName evidence="2">Phosphoglycerate mutase-like protein</fullName>
    </submittedName>
</protein>